<protein>
    <submittedName>
        <fullName evidence="3">Hemin-degrading factor</fullName>
    </submittedName>
</protein>
<evidence type="ECO:0000259" key="2">
    <source>
        <dbReference type="Pfam" id="PF05171"/>
    </source>
</evidence>
<dbReference type="SUPFAM" id="SSF144064">
    <property type="entry name" value="Heme iron utilization protein-like"/>
    <property type="match status" value="1"/>
</dbReference>
<proteinExistence type="predicted"/>
<dbReference type="GO" id="GO:0006826">
    <property type="term" value="P:iron ion transport"/>
    <property type="evidence" value="ECO:0007669"/>
    <property type="project" value="InterPro"/>
</dbReference>
<dbReference type="EMBL" id="PKJO01000010">
    <property type="protein sequence ID" value="PLA39831.1"/>
    <property type="molecule type" value="Genomic_DNA"/>
</dbReference>
<sequence>MSDTSIRLRFSDDLPNHTQPTTRKDGKMPEPTLYERYLELKKQGVHQRDAVARLGVSEGELVAAFPETQYLGGNCADFLHELEALGEVKSAVRNVAALSEKTGIYRNLELSPMMGTAINLGGLDLRLFMRHWKHIFAVRNGEARAFHFYDAAGKAIQKVHLTEAATVPVWERLCAAYRTDAAPVFETPPEVAPYENVELTDDALAAYREEWKGLKNVHHFRIVLSQFGIDRLQGLEYAPEGDAQKLKRETVEFIFRQCAERGTTLLVFVNNSGIVQIQTGQVHHVDRADGWLTVSDFAEEKFNFFLDDAKLAELWFVRRPGSNGIVHSIEAYDDRRNLVLQLFGRPADAEAESEAWRALIAEVRQTYGL</sequence>
<dbReference type="Gene3D" id="3.40.1570.10">
    <property type="entry name" value="HemS/ChuS/ChuX like domains"/>
    <property type="match status" value="2"/>
</dbReference>
<dbReference type="Proteomes" id="UP000234767">
    <property type="component" value="Unassembled WGS sequence"/>
</dbReference>
<organism evidence="3 4">
    <name type="scientific">Neisseria sicca</name>
    <dbReference type="NCBI Taxonomy" id="490"/>
    <lineage>
        <taxon>Bacteria</taxon>
        <taxon>Pseudomonadati</taxon>
        <taxon>Pseudomonadota</taxon>
        <taxon>Betaproteobacteria</taxon>
        <taxon>Neisseriales</taxon>
        <taxon>Neisseriaceae</taxon>
        <taxon>Neisseria</taxon>
    </lineage>
</organism>
<evidence type="ECO:0000256" key="1">
    <source>
        <dbReference type="SAM" id="MobiDB-lite"/>
    </source>
</evidence>
<reference evidence="3 4" key="1">
    <citation type="submission" date="2017-12" db="EMBL/GenBank/DDBJ databases">
        <title>Phylogenetic diversity of female urinary microbiome.</title>
        <authorList>
            <person name="Thomas-White K."/>
            <person name="Wolfe A.J."/>
        </authorList>
    </citation>
    <scope>NUCLEOTIDE SEQUENCE [LARGE SCALE GENOMIC DNA]</scope>
    <source>
        <strain evidence="3 4">UMB0321</strain>
    </source>
</reference>
<dbReference type="Pfam" id="PF05171">
    <property type="entry name" value="HemS"/>
    <property type="match status" value="2"/>
</dbReference>
<evidence type="ECO:0000313" key="4">
    <source>
        <dbReference type="Proteomes" id="UP000234767"/>
    </source>
</evidence>
<feature type="region of interest" description="Disordered" evidence="1">
    <location>
        <begin position="1"/>
        <end position="29"/>
    </location>
</feature>
<gene>
    <name evidence="3" type="ORF">CYK00_08645</name>
</gene>
<feature type="domain" description="Haemin-degrading HemS/ChuX" evidence="2">
    <location>
        <begin position="55"/>
        <end position="177"/>
    </location>
</feature>
<dbReference type="AlphaFoldDB" id="A0A2I1XB44"/>
<feature type="domain" description="Haemin-degrading HemS/ChuX" evidence="2">
    <location>
        <begin position="228"/>
        <end position="362"/>
    </location>
</feature>
<comment type="caution">
    <text evidence="3">The sequence shown here is derived from an EMBL/GenBank/DDBJ whole genome shotgun (WGS) entry which is preliminary data.</text>
</comment>
<accession>A0A2I1XB44</accession>
<dbReference type="InterPro" id="IPR053733">
    <property type="entry name" value="Heme_Transport_Util_sf"/>
</dbReference>
<dbReference type="CDD" id="cd16831">
    <property type="entry name" value="HemS-like_C"/>
    <property type="match status" value="1"/>
</dbReference>
<evidence type="ECO:0000313" key="3">
    <source>
        <dbReference type="EMBL" id="PLA39831.1"/>
    </source>
</evidence>
<name>A0A2I1XB44_NEISI</name>
<dbReference type="CDD" id="cd16830">
    <property type="entry name" value="HemS-like_N"/>
    <property type="match status" value="1"/>
</dbReference>
<dbReference type="InterPro" id="IPR007845">
    <property type="entry name" value="HemS/ChuX_dom"/>
</dbReference>